<proteinExistence type="predicted"/>
<keyword evidence="3" id="KW-1185">Reference proteome</keyword>
<feature type="region of interest" description="Disordered" evidence="1">
    <location>
        <begin position="17"/>
        <end position="67"/>
    </location>
</feature>
<accession>A0A9Q9B2X5</accession>
<evidence type="ECO:0000313" key="2">
    <source>
        <dbReference type="EMBL" id="USW57968.1"/>
    </source>
</evidence>
<sequence length="308" mass="34771">MENNDLSNTVVYCGEPALGRWKGKGRAGDTQEEAYTPQPESSSKSLQKDAGHRATRHSSSELDGSITVQSDFIPSPVESHLRHQSPAPLGHSADHHAHRYYASEWEPKIRYQSDPSEDVVMNATSIGLPDTRVRLDSDAEALQFVVNDVDPHASAASDRWAIIAQQAQMRMYLRPQYLDDDQATVSDLDEDEAEPEEAEMAGAESMPSVDGEVVMYHNRPLDAASLNDERGDLGMLYRVNRFFLREDESTMTLDVLTRWLRVRRLTVPVKKKPTKEVKEEERAYEHFVAVANMVRDHIMATTMDVMQE</sequence>
<organism evidence="2 3">
    <name type="scientific">Septoria linicola</name>
    <dbReference type="NCBI Taxonomy" id="215465"/>
    <lineage>
        <taxon>Eukaryota</taxon>
        <taxon>Fungi</taxon>
        <taxon>Dikarya</taxon>
        <taxon>Ascomycota</taxon>
        <taxon>Pezizomycotina</taxon>
        <taxon>Dothideomycetes</taxon>
        <taxon>Dothideomycetidae</taxon>
        <taxon>Mycosphaerellales</taxon>
        <taxon>Mycosphaerellaceae</taxon>
        <taxon>Septoria</taxon>
    </lineage>
</organism>
<reference evidence="2" key="1">
    <citation type="submission" date="2022-06" db="EMBL/GenBank/DDBJ databases">
        <title>Complete genome sequences of two strains of the flax pathogen Septoria linicola.</title>
        <authorList>
            <person name="Lapalu N."/>
            <person name="Simon A."/>
            <person name="Demenou B."/>
            <person name="Paumier D."/>
            <person name="Guillot M.-P."/>
            <person name="Gout L."/>
            <person name="Valade R."/>
        </authorList>
    </citation>
    <scope>NUCLEOTIDE SEQUENCE</scope>
    <source>
        <strain evidence="2">SE15195</strain>
    </source>
</reference>
<dbReference type="Proteomes" id="UP001056384">
    <property type="component" value="Chromosome 10"/>
</dbReference>
<evidence type="ECO:0000313" key="3">
    <source>
        <dbReference type="Proteomes" id="UP001056384"/>
    </source>
</evidence>
<evidence type="ECO:0000256" key="1">
    <source>
        <dbReference type="SAM" id="MobiDB-lite"/>
    </source>
</evidence>
<feature type="compositionally biased region" description="Acidic residues" evidence="1">
    <location>
        <begin position="185"/>
        <end position="199"/>
    </location>
</feature>
<gene>
    <name evidence="2" type="ORF">Slin15195_G112870</name>
</gene>
<name>A0A9Q9B2X5_9PEZI</name>
<dbReference type="AlphaFoldDB" id="A0A9Q9B2X5"/>
<dbReference type="EMBL" id="CP099427">
    <property type="protein sequence ID" value="USW57968.1"/>
    <property type="molecule type" value="Genomic_DNA"/>
</dbReference>
<protein>
    <submittedName>
        <fullName evidence="2">Uncharacterized protein</fullName>
    </submittedName>
</protein>
<feature type="region of interest" description="Disordered" evidence="1">
    <location>
        <begin position="185"/>
        <end position="207"/>
    </location>
</feature>